<dbReference type="GO" id="GO:0016747">
    <property type="term" value="F:acyltransferase activity, transferring groups other than amino-acyl groups"/>
    <property type="evidence" value="ECO:0007669"/>
    <property type="project" value="InterPro"/>
</dbReference>
<accession>A0A2M7QBM5</accession>
<protein>
    <submittedName>
        <fullName evidence="2">GNAT family N-acetyltransferase</fullName>
    </submittedName>
</protein>
<dbReference type="InterPro" id="IPR016181">
    <property type="entry name" value="Acyl_CoA_acyltransferase"/>
</dbReference>
<dbReference type="CDD" id="cd04301">
    <property type="entry name" value="NAT_SF"/>
    <property type="match status" value="1"/>
</dbReference>
<dbReference type="Proteomes" id="UP000230108">
    <property type="component" value="Unassembled WGS sequence"/>
</dbReference>
<evidence type="ECO:0000313" key="2">
    <source>
        <dbReference type="EMBL" id="PIY68635.1"/>
    </source>
</evidence>
<dbReference type="AlphaFoldDB" id="A0A2M7QBM5"/>
<dbReference type="SUPFAM" id="SSF55729">
    <property type="entry name" value="Acyl-CoA N-acyltransferases (Nat)"/>
    <property type="match status" value="1"/>
</dbReference>
<keyword evidence="2" id="KW-0808">Transferase</keyword>
<proteinExistence type="predicted"/>
<evidence type="ECO:0000313" key="3">
    <source>
        <dbReference type="Proteomes" id="UP000230108"/>
    </source>
</evidence>
<gene>
    <name evidence="2" type="ORF">COY90_04980</name>
</gene>
<dbReference type="InterPro" id="IPR000182">
    <property type="entry name" value="GNAT_dom"/>
</dbReference>
<dbReference type="PANTHER" id="PTHR43415:SF3">
    <property type="entry name" value="GNAT-FAMILY ACETYLTRANSFERASE"/>
    <property type="match status" value="1"/>
</dbReference>
<dbReference type="EMBL" id="PFLF01000105">
    <property type="protein sequence ID" value="PIY68635.1"/>
    <property type="molecule type" value="Genomic_DNA"/>
</dbReference>
<name>A0A2M7QBM5_9BACT</name>
<sequence>MLFEEEKKFVESQLAKIKEQRAVFLVVEKGKKIVGAAQINLKEKIHAHVGHLGISLSKEVRDQGIGSKLLESILKQSVQELPSMKLIDLEVFIINDRAKHLYEKYGFKELGRLPKSIFYKDEYVDEIYMYREV</sequence>
<dbReference type="Pfam" id="PF00583">
    <property type="entry name" value="Acetyltransf_1"/>
    <property type="match status" value="1"/>
</dbReference>
<reference evidence="3" key="1">
    <citation type="submission" date="2017-09" db="EMBL/GenBank/DDBJ databases">
        <title>Depth-based differentiation of microbial function through sediment-hosted aquifers and enrichment of novel symbionts in the deep terrestrial subsurface.</title>
        <authorList>
            <person name="Probst A.J."/>
            <person name="Ladd B."/>
            <person name="Jarett J.K."/>
            <person name="Geller-Mcgrath D.E."/>
            <person name="Sieber C.M.K."/>
            <person name="Emerson J.B."/>
            <person name="Anantharaman K."/>
            <person name="Thomas B.C."/>
            <person name="Malmstrom R."/>
            <person name="Stieglmeier M."/>
            <person name="Klingl A."/>
            <person name="Woyke T."/>
            <person name="Ryan C.M."/>
            <person name="Banfield J.F."/>
        </authorList>
    </citation>
    <scope>NUCLEOTIDE SEQUENCE [LARGE SCALE GENOMIC DNA]</scope>
</reference>
<organism evidence="2 3">
    <name type="scientific">Candidatus Roizmanbacteria bacterium CG_4_10_14_0_8_um_filter_39_9</name>
    <dbReference type="NCBI Taxonomy" id="1974829"/>
    <lineage>
        <taxon>Bacteria</taxon>
        <taxon>Candidatus Roizmaniibacteriota</taxon>
    </lineage>
</organism>
<dbReference type="PROSITE" id="PS51186">
    <property type="entry name" value="GNAT"/>
    <property type="match status" value="1"/>
</dbReference>
<dbReference type="Gene3D" id="3.40.630.30">
    <property type="match status" value="1"/>
</dbReference>
<feature type="domain" description="N-acetyltransferase" evidence="1">
    <location>
        <begin position="1"/>
        <end position="133"/>
    </location>
</feature>
<dbReference type="PANTHER" id="PTHR43415">
    <property type="entry name" value="SPERMIDINE N(1)-ACETYLTRANSFERASE"/>
    <property type="match status" value="1"/>
</dbReference>
<comment type="caution">
    <text evidence="2">The sequence shown here is derived from an EMBL/GenBank/DDBJ whole genome shotgun (WGS) entry which is preliminary data.</text>
</comment>
<evidence type="ECO:0000259" key="1">
    <source>
        <dbReference type="PROSITE" id="PS51186"/>
    </source>
</evidence>